<dbReference type="Pfam" id="PF00258">
    <property type="entry name" value="Flavodoxin_1"/>
    <property type="match status" value="1"/>
</dbReference>
<dbReference type="GO" id="GO:0009086">
    <property type="term" value="P:methionine biosynthetic process"/>
    <property type="evidence" value="ECO:0007669"/>
    <property type="project" value="TreeGrafter"/>
</dbReference>
<accession>A0A975DBP7</accession>
<dbReference type="PANTHER" id="PTHR19384:SF84">
    <property type="entry name" value="METHIONINE SYNTHASE REDUCTASE"/>
    <property type="match status" value="1"/>
</dbReference>
<dbReference type="RefSeq" id="WP_208832048.1">
    <property type="nucleotide sequence ID" value="NZ_CP072110.1"/>
</dbReference>
<evidence type="ECO:0000256" key="1">
    <source>
        <dbReference type="ARBA" id="ARBA00022630"/>
    </source>
</evidence>
<sequence>MAQIALIMGSVYGAAQTLADTIQQVLHDKGHTTIYNASALVSDVHDVDACLIITSTTGQGDLPSNLEGFYFGARDTMPLQNQKPFGVIALGDSSYQTFCGAGEKMEELFYELQGMAPVPMLKIDACETLEPESLALPWLENWLATVNLK</sequence>
<dbReference type="InterPro" id="IPR029039">
    <property type="entry name" value="Flavoprotein-like_sf"/>
</dbReference>
<evidence type="ECO:0000256" key="2">
    <source>
        <dbReference type="ARBA" id="ARBA00022643"/>
    </source>
</evidence>
<dbReference type="GO" id="GO:0005829">
    <property type="term" value="C:cytosol"/>
    <property type="evidence" value="ECO:0007669"/>
    <property type="project" value="TreeGrafter"/>
</dbReference>
<gene>
    <name evidence="4" type="ORF">J1N51_00390</name>
</gene>
<dbReference type="PROSITE" id="PS50902">
    <property type="entry name" value="FLAVODOXIN_LIKE"/>
    <property type="match status" value="1"/>
</dbReference>
<evidence type="ECO:0000259" key="3">
    <source>
        <dbReference type="PROSITE" id="PS50902"/>
    </source>
</evidence>
<dbReference type="GO" id="GO:0050667">
    <property type="term" value="P:homocysteine metabolic process"/>
    <property type="evidence" value="ECO:0007669"/>
    <property type="project" value="TreeGrafter"/>
</dbReference>
<dbReference type="GO" id="GO:0050660">
    <property type="term" value="F:flavin adenine dinucleotide binding"/>
    <property type="evidence" value="ECO:0007669"/>
    <property type="project" value="TreeGrafter"/>
</dbReference>
<dbReference type="Proteomes" id="UP000682739">
    <property type="component" value="Chromosome"/>
</dbReference>
<dbReference type="GO" id="GO:0010181">
    <property type="term" value="F:FMN binding"/>
    <property type="evidence" value="ECO:0007669"/>
    <property type="project" value="InterPro"/>
</dbReference>
<keyword evidence="1" id="KW-0285">Flavoprotein</keyword>
<dbReference type="PANTHER" id="PTHR19384">
    <property type="entry name" value="NITRIC OXIDE SYNTHASE-RELATED"/>
    <property type="match status" value="1"/>
</dbReference>
<reference evidence="4" key="1">
    <citation type="submission" date="2021-03" db="EMBL/GenBank/DDBJ databases">
        <title>Description of Psychrosphaera ytuae sp. nov. isolated from deep sea sediment of South China Sea.</title>
        <authorList>
            <person name="Zhang J."/>
            <person name="Xu X.-D."/>
        </authorList>
    </citation>
    <scope>NUCLEOTIDE SEQUENCE</scope>
    <source>
        <strain evidence="4">MTZ26</strain>
    </source>
</reference>
<dbReference type="Gene3D" id="3.40.50.360">
    <property type="match status" value="1"/>
</dbReference>
<organism evidence="4 5">
    <name type="scientific">Psychrosphaera ytuae</name>
    <dbReference type="NCBI Taxonomy" id="2820710"/>
    <lineage>
        <taxon>Bacteria</taxon>
        <taxon>Pseudomonadati</taxon>
        <taxon>Pseudomonadota</taxon>
        <taxon>Gammaproteobacteria</taxon>
        <taxon>Alteromonadales</taxon>
        <taxon>Pseudoalteromonadaceae</taxon>
        <taxon>Psychrosphaera</taxon>
    </lineage>
</organism>
<keyword evidence="5" id="KW-1185">Reference proteome</keyword>
<dbReference type="AlphaFoldDB" id="A0A975DBP7"/>
<evidence type="ECO:0000313" key="5">
    <source>
        <dbReference type="Proteomes" id="UP000682739"/>
    </source>
</evidence>
<dbReference type="GO" id="GO:0030586">
    <property type="term" value="F:[methionine synthase] reductase (NADPH) activity"/>
    <property type="evidence" value="ECO:0007669"/>
    <property type="project" value="TreeGrafter"/>
</dbReference>
<name>A0A975DBP7_9GAMM</name>
<dbReference type="SUPFAM" id="SSF52218">
    <property type="entry name" value="Flavoproteins"/>
    <property type="match status" value="1"/>
</dbReference>
<protein>
    <submittedName>
        <fullName evidence="4">Flavodoxin domain-containing protein</fullName>
    </submittedName>
</protein>
<dbReference type="InterPro" id="IPR008254">
    <property type="entry name" value="Flavodoxin/NO_synth"/>
</dbReference>
<dbReference type="KEGG" id="psym:J1N51_00390"/>
<proteinExistence type="predicted"/>
<evidence type="ECO:0000313" key="4">
    <source>
        <dbReference type="EMBL" id="QTH63993.1"/>
    </source>
</evidence>
<keyword evidence="2" id="KW-0288">FMN</keyword>
<feature type="domain" description="Flavodoxin-like" evidence="3">
    <location>
        <begin position="4"/>
        <end position="143"/>
    </location>
</feature>
<dbReference type="EMBL" id="CP072110">
    <property type="protein sequence ID" value="QTH63993.1"/>
    <property type="molecule type" value="Genomic_DNA"/>
</dbReference>